<dbReference type="EMBL" id="VRMN01000001">
    <property type="protein sequence ID" value="KAA8497946.1"/>
    <property type="molecule type" value="Genomic_DNA"/>
</dbReference>
<name>A0A5J4Z2W6_PORPP</name>
<accession>A0A5J4Z2W6</accession>
<dbReference type="AlphaFoldDB" id="A0A5J4Z2W6"/>
<protein>
    <submittedName>
        <fullName evidence="5">Putative methionine--tRNA ligase</fullName>
    </submittedName>
</protein>
<dbReference type="InterPro" id="IPR012340">
    <property type="entry name" value="NA-bd_OB-fold"/>
</dbReference>
<dbReference type="PANTHER" id="PTHR11586:SF33">
    <property type="entry name" value="AMINOACYL TRNA SYNTHASE COMPLEX-INTERACTING MULTIFUNCTIONAL PROTEIN 1"/>
    <property type="match status" value="1"/>
</dbReference>
<reference evidence="6" key="1">
    <citation type="journal article" date="2019" name="Nat. Commun.">
        <title>Expansion of phycobilisome linker gene families in mesophilic red algae.</title>
        <authorList>
            <person name="Lee J."/>
            <person name="Kim D."/>
            <person name="Bhattacharya D."/>
            <person name="Yoon H.S."/>
        </authorList>
    </citation>
    <scope>NUCLEOTIDE SEQUENCE [LARGE SCALE GENOMIC DNA]</scope>
    <source>
        <strain evidence="6">CCMP 1328</strain>
    </source>
</reference>
<evidence type="ECO:0000256" key="3">
    <source>
        <dbReference type="PROSITE-ProRule" id="PRU00209"/>
    </source>
</evidence>
<evidence type="ECO:0000256" key="1">
    <source>
        <dbReference type="ARBA" id="ARBA00022555"/>
    </source>
</evidence>
<evidence type="ECO:0000259" key="4">
    <source>
        <dbReference type="PROSITE" id="PS50886"/>
    </source>
</evidence>
<proteinExistence type="predicted"/>
<keyword evidence="1 3" id="KW-0820">tRNA-binding</keyword>
<dbReference type="PANTHER" id="PTHR11586">
    <property type="entry name" value="TRNA-AMINOACYLATION COFACTOR ARC1 FAMILY MEMBER"/>
    <property type="match status" value="1"/>
</dbReference>
<dbReference type="PROSITE" id="PS50886">
    <property type="entry name" value="TRBD"/>
    <property type="match status" value="1"/>
</dbReference>
<keyword evidence="5" id="KW-0436">Ligase</keyword>
<dbReference type="OMA" id="TNDRCEA"/>
<dbReference type="SUPFAM" id="SSF50249">
    <property type="entry name" value="Nucleic acid-binding proteins"/>
    <property type="match status" value="1"/>
</dbReference>
<dbReference type="Gene3D" id="2.40.50.140">
    <property type="entry name" value="Nucleic acid-binding proteins"/>
    <property type="match status" value="1"/>
</dbReference>
<feature type="domain" description="TRNA-binding" evidence="4">
    <location>
        <begin position="94"/>
        <end position="198"/>
    </location>
</feature>
<keyword evidence="6" id="KW-1185">Reference proteome</keyword>
<comment type="caution">
    <text evidence="5">The sequence shown here is derived from an EMBL/GenBank/DDBJ whole genome shotgun (WGS) entry which is preliminary data.</text>
</comment>
<evidence type="ECO:0000313" key="5">
    <source>
        <dbReference type="EMBL" id="KAA8497946.1"/>
    </source>
</evidence>
<dbReference type="InterPro" id="IPR051270">
    <property type="entry name" value="Tyrosine-tRNA_ligase_regulator"/>
</dbReference>
<sequence>MGMRMAFVSVTTGGFGLGAPLRAAVPELCSSVGAVRNVPLSREVWRSRRCGHVGAFPGATREGAGRMRMSSLEDGSAALETAAGNEGESLPLTELSRLEIRVGKIIKCEKHPEADSLYVEEVDVGDESGARVIVSGLVSFVPLEEMVDRTVIVLCNLKPRNMRGISSHGMLLCASNEDHSQVDPLTAPEGVPIGALVTFEGHRSEPAPAGNRASKAFDKVAKSLRTDATGVAMFEQVPFATPSGPCFSPKKLVGPVS</sequence>
<dbReference type="InterPro" id="IPR002547">
    <property type="entry name" value="tRNA-bd_dom"/>
</dbReference>
<evidence type="ECO:0000256" key="2">
    <source>
        <dbReference type="ARBA" id="ARBA00022884"/>
    </source>
</evidence>
<dbReference type="Proteomes" id="UP000324585">
    <property type="component" value="Unassembled WGS sequence"/>
</dbReference>
<keyword evidence="2 3" id="KW-0694">RNA-binding</keyword>
<dbReference type="Pfam" id="PF01588">
    <property type="entry name" value="tRNA_bind"/>
    <property type="match status" value="1"/>
</dbReference>
<dbReference type="CDD" id="cd02799">
    <property type="entry name" value="tRNA_bind_EMAP-II_like"/>
    <property type="match status" value="1"/>
</dbReference>
<organism evidence="5 6">
    <name type="scientific">Porphyridium purpureum</name>
    <name type="common">Red alga</name>
    <name type="synonym">Porphyridium cruentum</name>
    <dbReference type="NCBI Taxonomy" id="35688"/>
    <lineage>
        <taxon>Eukaryota</taxon>
        <taxon>Rhodophyta</taxon>
        <taxon>Bangiophyceae</taxon>
        <taxon>Porphyridiales</taxon>
        <taxon>Porphyridiaceae</taxon>
        <taxon>Porphyridium</taxon>
    </lineage>
</organism>
<dbReference type="GO" id="GO:0016874">
    <property type="term" value="F:ligase activity"/>
    <property type="evidence" value="ECO:0007669"/>
    <property type="project" value="UniProtKB-KW"/>
</dbReference>
<dbReference type="OrthoDB" id="19141at2759"/>
<gene>
    <name evidence="5" type="ORF">FVE85_5531</name>
</gene>
<dbReference type="GO" id="GO:0000049">
    <property type="term" value="F:tRNA binding"/>
    <property type="evidence" value="ECO:0007669"/>
    <property type="project" value="UniProtKB-UniRule"/>
</dbReference>
<evidence type="ECO:0000313" key="6">
    <source>
        <dbReference type="Proteomes" id="UP000324585"/>
    </source>
</evidence>